<organism evidence="2 3">
    <name type="scientific">Chitinophaga parva</name>
    <dbReference type="NCBI Taxonomy" id="2169414"/>
    <lineage>
        <taxon>Bacteria</taxon>
        <taxon>Pseudomonadati</taxon>
        <taxon>Bacteroidota</taxon>
        <taxon>Chitinophagia</taxon>
        <taxon>Chitinophagales</taxon>
        <taxon>Chitinophagaceae</taxon>
        <taxon>Chitinophaga</taxon>
    </lineage>
</organism>
<dbReference type="InterPro" id="IPR011050">
    <property type="entry name" value="Pectin_lyase_fold/virulence"/>
</dbReference>
<dbReference type="EMBL" id="QCYK01000001">
    <property type="protein sequence ID" value="PUZ29684.1"/>
    <property type="molecule type" value="Genomic_DNA"/>
</dbReference>
<dbReference type="AlphaFoldDB" id="A0A2T7BPT2"/>
<dbReference type="SUPFAM" id="SSF51126">
    <property type="entry name" value="Pectin lyase-like"/>
    <property type="match status" value="1"/>
</dbReference>
<feature type="chain" id="PRO_5015512474" description="Right handed beta helix domain-containing protein" evidence="1">
    <location>
        <begin position="28"/>
        <end position="474"/>
    </location>
</feature>
<dbReference type="PROSITE" id="PS51257">
    <property type="entry name" value="PROKAR_LIPOPROTEIN"/>
    <property type="match status" value="1"/>
</dbReference>
<evidence type="ECO:0000313" key="2">
    <source>
        <dbReference type="EMBL" id="PUZ29684.1"/>
    </source>
</evidence>
<gene>
    <name evidence="2" type="ORF">DCC81_09665</name>
</gene>
<name>A0A2T7BPT2_9BACT</name>
<keyword evidence="1" id="KW-0732">Signal</keyword>
<evidence type="ECO:0000313" key="3">
    <source>
        <dbReference type="Proteomes" id="UP000244450"/>
    </source>
</evidence>
<accession>A0A2T7BPT2</accession>
<proteinExistence type="predicted"/>
<comment type="caution">
    <text evidence="2">The sequence shown here is derived from an EMBL/GenBank/DDBJ whole genome shotgun (WGS) entry which is preliminary data.</text>
</comment>
<evidence type="ECO:0008006" key="4">
    <source>
        <dbReference type="Google" id="ProtNLM"/>
    </source>
</evidence>
<keyword evidence="3" id="KW-1185">Reference proteome</keyword>
<protein>
    <recommendedName>
        <fullName evidence="4">Right handed beta helix domain-containing protein</fullName>
    </recommendedName>
</protein>
<reference evidence="2 3" key="1">
    <citation type="submission" date="2018-04" db="EMBL/GenBank/DDBJ databases">
        <title>Chitinophaga fuyangensis sp. nov., isolated from soil in a chemical factory.</title>
        <authorList>
            <person name="Chen K."/>
        </authorList>
    </citation>
    <scope>NUCLEOTIDE SEQUENCE [LARGE SCALE GENOMIC DNA]</scope>
    <source>
        <strain evidence="2 3">LY-1</strain>
    </source>
</reference>
<feature type="signal peptide" evidence="1">
    <location>
        <begin position="1"/>
        <end position="27"/>
    </location>
</feature>
<evidence type="ECO:0000256" key="1">
    <source>
        <dbReference type="SAM" id="SignalP"/>
    </source>
</evidence>
<sequence length="474" mass="49145">MMMINKIKTGNLVLAIALLLTACSKSKTDVDITPGEPTQGSYIAEGDTLNTKNGSNGRSIKGTLKANGTYYLHSDYGDAVINTGDTLVVQSGVKILFTGPSSGANAIGTQGHAPGLVLNGSLLVLGTQQHPVLFTVKDEALRSDPSKDPQSPNTDPAFKGYWGGIQGGVTAGDIILKWARLEYLGGLAPATDPARPNKARYGIFTQNPKASLVLENCQLYGSFDDMVRVAGGKFAIFGNTFEKVGFQAGECVNVKSGGEGDIAYNLVIGGTGNAFKSANAGGLSPQANACIYNNTIINTGYRQAKVGEGGSLDFENGGRGKCYNNLLVNCAFGLAIMGGGGSVPAADTANIRYGNTYNYGDNTGITSQFLPAGYITQQQATDINGGNNTVPGANNPLFVNYPLPVSAGFDFITASFLGSYNFHLRPGSPAAGKGFTGFSPNAAVKVDAVYGATGIMAPGKDIGAFQLDNTGNPY</sequence>
<dbReference type="Proteomes" id="UP000244450">
    <property type="component" value="Unassembled WGS sequence"/>
</dbReference>